<evidence type="ECO:0000256" key="1">
    <source>
        <dbReference type="ARBA" id="ARBA00008535"/>
    </source>
</evidence>
<evidence type="ECO:0000259" key="4">
    <source>
        <dbReference type="PROSITE" id="PS51720"/>
    </source>
</evidence>
<dbReference type="InterPro" id="IPR006703">
    <property type="entry name" value="G_AIG1"/>
</dbReference>
<dbReference type="PANTHER" id="PTHR10903:SF107">
    <property type="entry name" value="GTPASE IMAP FAMILY MEMBER 4-LIKE-RELATED"/>
    <property type="match status" value="1"/>
</dbReference>
<dbReference type="Gene3D" id="3.40.50.300">
    <property type="entry name" value="P-loop containing nucleotide triphosphate hydrolases"/>
    <property type="match status" value="1"/>
</dbReference>
<accession>A0A3Q3FZX8</accession>
<reference evidence="5" key="1">
    <citation type="submission" date="2025-08" db="UniProtKB">
        <authorList>
            <consortium name="Ensembl"/>
        </authorList>
    </citation>
    <scope>IDENTIFICATION</scope>
</reference>
<organism evidence="5 6">
    <name type="scientific">Labrus bergylta</name>
    <name type="common">ballan wrasse</name>
    <dbReference type="NCBI Taxonomy" id="56723"/>
    <lineage>
        <taxon>Eukaryota</taxon>
        <taxon>Metazoa</taxon>
        <taxon>Chordata</taxon>
        <taxon>Craniata</taxon>
        <taxon>Vertebrata</taxon>
        <taxon>Euteleostomi</taxon>
        <taxon>Actinopterygii</taxon>
        <taxon>Neopterygii</taxon>
        <taxon>Teleostei</taxon>
        <taxon>Neoteleostei</taxon>
        <taxon>Acanthomorphata</taxon>
        <taxon>Eupercaria</taxon>
        <taxon>Labriformes</taxon>
        <taxon>Labridae</taxon>
        <taxon>Labrus</taxon>
    </lineage>
</organism>
<keyword evidence="6" id="KW-1185">Reference proteome</keyword>
<reference evidence="5" key="2">
    <citation type="submission" date="2025-09" db="UniProtKB">
        <authorList>
            <consortium name="Ensembl"/>
        </authorList>
    </citation>
    <scope>IDENTIFICATION</scope>
</reference>
<dbReference type="PROSITE" id="PS51720">
    <property type="entry name" value="G_AIG1"/>
    <property type="match status" value="1"/>
</dbReference>
<dbReference type="Proteomes" id="UP000261660">
    <property type="component" value="Unplaced"/>
</dbReference>
<feature type="domain" description="AIG1-type G" evidence="4">
    <location>
        <begin position="16"/>
        <end position="215"/>
    </location>
</feature>
<dbReference type="STRING" id="56723.ENSLBEP00000025762"/>
<evidence type="ECO:0000256" key="3">
    <source>
        <dbReference type="ARBA" id="ARBA00023134"/>
    </source>
</evidence>
<evidence type="ECO:0000313" key="5">
    <source>
        <dbReference type="Ensembl" id="ENSLBEP00000025762.1"/>
    </source>
</evidence>
<keyword evidence="2" id="KW-0547">Nucleotide-binding</keyword>
<protein>
    <recommendedName>
        <fullName evidence="4">AIG1-type G domain-containing protein</fullName>
    </recommendedName>
</protein>
<dbReference type="InterPro" id="IPR045058">
    <property type="entry name" value="GIMA/IAN/Toc"/>
</dbReference>
<evidence type="ECO:0000256" key="2">
    <source>
        <dbReference type="ARBA" id="ARBA00022741"/>
    </source>
</evidence>
<dbReference type="GO" id="GO:0005525">
    <property type="term" value="F:GTP binding"/>
    <property type="evidence" value="ECO:0007669"/>
    <property type="project" value="UniProtKB-KW"/>
</dbReference>
<dbReference type="AlphaFoldDB" id="A0A3Q3FZX8"/>
<dbReference type="PANTHER" id="PTHR10903">
    <property type="entry name" value="GTPASE, IMAP FAMILY MEMBER-RELATED"/>
    <property type="match status" value="1"/>
</dbReference>
<name>A0A3Q3FZX8_9LABR</name>
<dbReference type="Ensembl" id="ENSLBET00000027051.1">
    <property type="protein sequence ID" value="ENSLBEP00000025762.1"/>
    <property type="gene ID" value="ENSLBEG00000019652.1"/>
</dbReference>
<dbReference type="FunFam" id="3.40.50.300:FF:001809">
    <property type="entry name" value="Si:ch1073-365p7.2"/>
    <property type="match status" value="1"/>
</dbReference>
<dbReference type="Pfam" id="PF04548">
    <property type="entry name" value="AIG1"/>
    <property type="match status" value="1"/>
</dbReference>
<dbReference type="SUPFAM" id="SSF52540">
    <property type="entry name" value="P-loop containing nucleoside triphosphate hydrolases"/>
    <property type="match status" value="1"/>
</dbReference>
<dbReference type="InParanoid" id="A0A3Q3FZX8"/>
<evidence type="ECO:0000313" key="6">
    <source>
        <dbReference type="Proteomes" id="UP000261660"/>
    </source>
</evidence>
<sequence>YTNENTISKFSDDITIPKLQIILLGSRGVGKTSVGNVILGIKDKEDGKTTHSVAQQGFVNKTDITVVDTPGWWKDFLVCDTPVAIREELMLSMFLCRPGPHVFLLMIDSDASFNHKHLEAVKTHMELLGKGVWGHTIVVFTRGDWLGAHSIEEYIEGEGEALQILVQQCGNRYHVIDNKNKNDTRQVTELFEKIEEMVAGNSIQLFCPDMDDIQERLIEMFRRRQIKQLLKQSFEETYRRRELELLTDKFCSVLHLQLKEKIQNQQFLILCQKEELASTLTSKLPVG</sequence>
<dbReference type="GeneTree" id="ENSGT00940000162556"/>
<comment type="similarity">
    <text evidence="1">Belongs to the TRAFAC class TrmE-Era-EngA-EngB-Septin-like GTPase superfamily. AIG1/Toc34/Toc159-like paraseptin GTPase family. IAN subfamily.</text>
</comment>
<keyword evidence="3" id="KW-0342">GTP-binding</keyword>
<dbReference type="InterPro" id="IPR027417">
    <property type="entry name" value="P-loop_NTPase"/>
</dbReference>
<proteinExistence type="inferred from homology"/>